<dbReference type="Proteomes" id="UP000441925">
    <property type="component" value="Unassembled WGS sequence"/>
</dbReference>
<evidence type="ECO:0000313" key="2">
    <source>
        <dbReference type="Proteomes" id="UP000441925"/>
    </source>
</evidence>
<gene>
    <name evidence="1" type="ORF">FYJ26_09140</name>
</gene>
<protein>
    <submittedName>
        <fullName evidence="1">Uncharacterized protein</fullName>
    </submittedName>
</protein>
<proteinExistence type="predicted"/>
<evidence type="ECO:0000313" key="1">
    <source>
        <dbReference type="EMBL" id="MSS78554.1"/>
    </source>
</evidence>
<name>A0A6N7VX01_9FIRM</name>
<accession>A0A6N7VX01</accession>
<sequence length="194" mass="22787">MGLIISDKGLETLKKIKGKIILNICADDWKDYNRSYGNIKIELQNCFIEIENDYRLVPYFGTEEELAGYDAKILKDNKFDYSVMEEDLYTKEINKQVVGINIIRDTIMIDYKDEDKNEVYKIDQAIIFDFGIMKFCISQTSIFTPMSKITFSEDVEMEIKSIEEVKSEWIDDDLDTEVKSPKYKVHVKRKILEL</sequence>
<organism evidence="1 2">
    <name type="scientific">Anaerococcus porci</name>
    <dbReference type="NCBI Taxonomy" id="2652269"/>
    <lineage>
        <taxon>Bacteria</taxon>
        <taxon>Bacillati</taxon>
        <taxon>Bacillota</taxon>
        <taxon>Tissierellia</taxon>
        <taxon>Tissierellales</taxon>
        <taxon>Peptoniphilaceae</taxon>
        <taxon>Anaerococcus</taxon>
    </lineage>
</organism>
<dbReference type="RefSeq" id="WP_154541748.1">
    <property type="nucleotide sequence ID" value="NZ_VULQ01000013.1"/>
</dbReference>
<keyword evidence="2" id="KW-1185">Reference proteome</keyword>
<comment type="caution">
    <text evidence="1">The sequence shown here is derived from an EMBL/GenBank/DDBJ whole genome shotgun (WGS) entry which is preliminary data.</text>
</comment>
<reference evidence="1 2" key="1">
    <citation type="submission" date="2019-08" db="EMBL/GenBank/DDBJ databases">
        <title>In-depth cultivation of the pig gut microbiome towards novel bacterial diversity and tailored functional studies.</title>
        <authorList>
            <person name="Wylensek D."/>
            <person name="Hitch T.C.A."/>
            <person name="Clavel T."/>
        </authorList>
    </citation>
    <scope>NUCLEOTIDE SEQUENCE [LARGE SCALE GENOMIC DNA]</scope>
    <source>
        <strain evidence="1 2">WCA-380-WT-2B</strain>
    </source>
</reference>
<dbReference type="EMBL" id="VULQ01000013">
    <property type="protein sequence ID" value="MSS78554.1"/>
    <property type="molecule type" value="Genomic_DNA"/>
</dbReference>
<dbReference type="AlphaFoldDB" id="A0A6N7VX01"/>